<protein>
    <submittedName>
        <fullName evidence="1">SAFB-like, transcription modulator</fullName>
    </submittedName>
</protein>
<dbReference type="EMBL" id="HAEC01001634">
    <property type="protein sequence ID" value="SBQ69711.1"/>
    <property type="molecule type" value="Transcribed_RNA"/>
</dbReference>
<accession>A0A1A8GF92</accession>
<organism evidence="1">
    <name type="scientific">Nothobranchius korthausae</name>
    <dbReference type="NCBI Taxonomy" id="1143690"/>
    <lineage>
        <taxon>Eukaryota</taxon>
        <taxon>Metazoa</taxon>
        <taxon>Chordata</taxon>
        <taxon>Craniata</taxon>
        <taxon>Vertebrata</taxon>
        <taxon>Euteleostomi</taxon>
        <taxon>Actinopterygii</taxon>
        <taxon>Neopterygii</taxon>
        <taxon>Teleostei</taxon>
        <taxon>Neoteleostei</taxon>
        <taxon>Acanthomorphata</taxon>
        <taxon>Ovalentaria</taxon>
        <taxon>Atherinomorphae</taxon>
        <taxon>Cyprinodontiformes</taxon>
        <taxon>Nothobranchiidae</taxon>
        <taxon>Nothobranchius</taxon>
    </lineage>
</organism>
<dbReference type="AlphaFoldDB" id="A0A1A8GF92"/>
<feature type="non-terminal residue" evidence="1">
    <location>
        <position position="1"/>
    </location>
</feature>
<proteinExistence type="predicted"/>
<feature type="non-terminal residue" evidence="1">
    <location>
        <position position="85"/>
    </location>
</feature>
<gene>
    <name evidence="1" type="primary">SLTM</name>
</gene>
<reference evidence="1" key="1">
    <citation type="submission" date="2016-05" db="EMBL/GenBank/DDBJ databases">
        <authorList>
            <person name="Lavstsen T."/>
            <person name="Jespersen J.S."/>
        </authorList>
    </citation>
    <scope>NUCLEOTIDE SEQUENCE</scope>
    <source>
        <tissue evidence="1">Brain</tissue>
    </source>
</reference>
<sequence>RLVTWLSFNNQSSTWTCPQETCTFPLNDVRFDLDAVLRRESWLWIGASRAQHSVPCHRKPVVLQSQTLKDHPCSSRHVVVRCSSV</sequence>
<reference evidence="1" key="2">
    <citation type="submission" date="2016-06" db="EMBL/GenBank/DDBJ databases">
        <title>The genome of a short-lived fish provides insights into sex chromosome evolution and the genetic control of aging.</title>
        <authorList>
            <person name="Reichwald K."/>
            <person name="Felder M."/>
            <person name="Petzold A."/>
            <person name="Koch P."/>
            <person name="Groth M."/>
            <person name="Platzer M."/>
        </authorList>
    </citation>
    <scope>NUCLEOTIDE SEQUENCE</scope>
    <source>
        <tissue evidence="1">Brain</tissue>
    </source>
</reference>
<evidence type="ECO:0000313" key="1">
    <source>
        <dbReference type="EMBL" id="SBQ69711.1"/>
    </source>
</evidence>
<name>A0A1A8GF92_9TELE</name>